<keyword evidence="2" id="KW-0378">Hydrolase</keyword>
<dbReference type="Proteomes" id="UP000095042">
    <property type="component" value="Unassembled WGS sequence"/>
</dbReference>
<dbReference type="EMBL" id="LPWD01000121">
    <property type="protein sequence ID" value="ODS03342.1"/>
    <property type="molecule type" value="Genomic_DNA"/>
</dbReference>
<dbReference type="SUPFAM" id="SSF52768">
    <property type="entry name" value="Arginase/deacetylase"/>
    <property type="match status" value="1"/>
</dbReference>
<proteinExistence type="inferred from homology"/>
<name>A0A1E3WCT4_9HYPH</name>
<protein>
    <recommendedName>
        <fullName evidence="7">Agmatinase</fullName>
    </recommendedName>
</protein>
<dbReference type="InterPro" id="IPR023696">
    <property type="entry name" value="Ureohydrolase_dom_sf"/>
</dbReference>
<keyword evidence="1" id="KW-0479">Metal-binding</keyword>
<dbReference type="CDD" id="cd09990">
    <property type="entry name" value="Agmatinase-like"/>
    <property type="match status" value="1"/>
</dbReference>
<evidence type="ECO:0008006" key="7">
    <source>
        <dbReference type="Google" id="ProtNLM"/>
    </source>
</evidence>
<comment type="similarity">
    <text evidence="3">Belongs to the arginase family.</text>
</comment>
<dbReference type="Pfam" id="PF00491">
    <property type="entry name" value="Arginase"/>
    <property type="match status" value="1"/>
</dbReference>
<gene>
    <name evidence="5" type="ORF">AUC71_10170</name>
</gene>
<evidence type="ECO:0000256" key="3">
    <source>
        <dbReference type="PROSITE-ProRule" id="PRU00742"/>
    </source>
</evidence>
<dbReference type="RefSeq" id="WP_069623460.1">
    <property type="nucleotide sequence ID" value="NZ_LPWD01000121.1"/>
</dbReference>
<dbReference type="GO" id="GO:0008783">
    <property type="term" value="F:agmatinase activity"/>
    <property type="evidence" value="ECO:0007669"/>
    <property type="project" value="TreeGrafter"/>
</dbReference>
<keyword evidence="6" id="KW-1185">Reference proteome</keyword>
<comment type="caution">
    <text evidence="5">The sequence shown here is derived from an EMBL/GenBank/DDBJ whole genome shotgun (WGS) entry which is preliminary data.</text>
</comment>
<evidence type="ECO:0000256" key="4">
    <source>
        <dbReference type="SAM" id="MobiDB-lite"/>
    </source>
</evidence>
<dbReference type="AlphaFoldDB" id="A0A1E3WCT4"/>
<dbReference type="OrthoDB" id="9788689at2"/>
<dbReference type="Gene3D" id="3.40.800.10">
    <property type="entry name" value="Ureohydrolase domain"/>
    <property type="match status" value="1"/>
</dbReference>
<evidence type="ECO:0000313" key="6">
    <source>
        <dbReference type="Proteomes" id="UP000095042"/>
    </source>
</evidence>
<dbReference type="GO" id="GO:0046872">
    <property type="term" value="F:metal ion binding"/>
    <property type="evidence" value="ECO:0007669"/>
    <property type="project" value="UniProtKB-KW"/>
</dbReference>
<accession>A0A1E3WCT4</accession>
<evidence type="ECO:0000256" key="1">
    <source>
        <dbReference type="ARBA" id="ARBA00022723"/>
    </source>
</evidence>
<dbReference type="InterPro" id="IPR006035">
    <property type="entry name" value="Ureohydrolase"/>
</dbReference>
<organism evidence="5 6">
    <name type="scientific">Methyloceanibacter marginalis</name>
    <dbReference type="NCBI Taxonomy" id="1774971"/>
    <lineage>
        <taxon>Bacteria</taxon>
        <taxon>Pseudomonadati</taxon>
        <taxon>Pseudomonadota</taxon>
        <taxon>Alphaproteobacteria</taxon>
        <taxon>Hyphomicrobiales</taxon>
        <taxon>Hyphomicrobiaceae</taxon>
        <taxon>Methyloceanibacter</taxon>
    </lineage>
</organism>
<evidence type="ECO:0000313" key="5">
    <source>
        <dbReference type="EMBL" id="ODS03342.1"/>
    </source>
</evidence>
<evidence type="ECO:0000256" key="2">
    <source>
        <dbReference type="ARBA" id="ARBA00022801"/>
    </source>
</evidence>
<reference evidence="5 6" key="1">
    <citation type="journal article" date="2016" name="Environ. Microbiol.">
        <title>New Methyloceanibacter diversity from North Sea sediments includes methanotroph containing solely the soluble methane monooxygenase.</title>
        <authorList>
            <person name="Vekeman B."/>
            <person name="Kerckhof F.M."/>
            <person name="Cremers G."/>
            <person name="de Vos P."/>
            <person name="Vandamme P."/>
            <person name="Boon N."/>
            <person name="Op den Camp H.J."/>
            <person name="Heylen K."/>
        </authorList>
    </citation>
    <scope>NUCLEOTIDE SEQUENCE [LARGE SCALE GENOMIC DNA]</scope>
    <source>
        <strain evidence="5 6">R-67177</strain>
    </source>
</reference>
<dbReference type="PANTHER" id="PTHR11358:SF26">
    <property type="entry name" value="GUANIDINO ACID HYDROLASE, MITOCHONDRIAL"/>
    <property type="match status" value="1"/>
</dbReference>
<sequence length="355" mass="39085">MSNTAPGAWQHVPHQLRGPHQHTGADDHIYSPRLHNGTFKSRGITTFLNAPYCPPDRNAIREMGAKVCFIGVPWDQGQIVRTGTSQGAGGIREASTQYFPYMFEYDVDLLTYYNLVDCGDVPIVPGNNERSHDYIYDYLTECLHGGAKVVLCGGDHSVPIPGARALSDFHKNGSIGYLHVDCHLDAAPDWAGNAFTNCSGPSRALDLPNCNAKNMVHMGSRNGLNPKDWFDFFVDNNVRLIPMQEVVSRGVVECTEEIFTRAWDGTDGIYFSWDTDSIDSSCMPGTTAPECFGFKGREVIQLARTAGTFGADIMEVSELCPQFDASHISIKTAVLMICHFLGSRAKTLRDQGLKP</sequence>
<dbReference type="PANTHER" id="PTHR11358">
    <property type="entry name" value="ARGINASE/AGMATINASE"/>
    <property type="match status" value="1"/>
</dbReference>
<feature type="region of interest" description="Disordered" evidence="4">
    <location>
        <begin position="1"/>
        <end position="31"/>
    </location>
</feature>
<dbReference type="PROSITE" id="PS51409">
    <property type="entry name" value="ARGINASE_2"/>
    <property type="match status" value="1"/>
</dbReference>
<dbReference type="GO" id="GO:0033389">
    <property type="term" value="P:putrescine biosynthetic process from arginine, via agmatine"/>
    <property type="evidence" value="ECO:0007669"/>
    <property type="project" value="TreeGrafter"/>
</dbReference>